<name>T1ETS9_HELRO</name>
<dbReference type="GO" id="GO:0004402">
    <property type="term" value="F:histone acetyltransferase activity"/>
    <property type="evidence" value="ECO:0000318"/>
    <property type="project" value="GO_Central"/>
</dbReference>
<reference evidence="4" key="3">
    <citation type="submission" date="2015-06" db="UniProtKB">
        <authorList>
            <consortium name="EnsemblMetazoa"/>
        </authorList>
    </citation>
    <scope>IDENTIFICATION</scope>
</reference>
<dbReference type="RefSeq" id="XP_009025399.1">
    <property type="nucleotide sequence ID" value="XM_009027151.1"/>
</dbReference>
<dbReference type="OrthoDB" id="5984008at2759"/>
<dbReference type="HOGENOM" id="CLU_912998_0_0_1"/>
<keyword evidence="5" id="KW-1185">Reference proteome</keyword>
<feature type="transmembrane region" description="Helical" evidence="2">
    <location>
        <begin position="6"/>
        <end position="27"/>
    </location>
</feature>
<dbReference type="AlphaFoldDB" id="T1ETS9"/>
<evidence type="ECO:0008006" key="6">
    <source>
        <dbReference type="Google" id="ProtNLM"/>
    </source>
</evidence>
<feature type="compositionally biased region" description="Acidic residues" evidence="1">
    <location>
        <begin position="201"/>
        <end position="215"/>
    </location>
</feature>
<evidence type="ECO:0000313" key="4">
    <source>
        <dbReference type="EnsemblMetazoa" id="HelroP163207"/>
    </source>
</evidence>
<dbReference type="Gene3D" id="3.40.50.2300">
    <property type="match status" value="3"/>
</dbReference>
<evidence type="ECO:0000256" key="2">
    <source>
        <dbReference type="SAM" id="Phobius"/>
    </source>
</evidence>
<reference evidence="3 5" key="2">
    <citation type="journal article" date="2013" name="Nature">
        <title>Insights into bilaterian evolution from three spiralian genomes.</title>
        <authorList>
            <person name="Simakov O."/>
            <person name="Marletaz F."/>
            <person name="Cho S.J."/>
            <person name="Edsinger-Gonzales E."/>
            <person name="Havlak P."/>
            <person name="Hellsten U."/>
            <person name="Kuo D.H."/>
            <person name="Larsson T."/>
            <person name="Lv J."/>
            <person name="Arendt D."/>
            <person name="Savage R."/>
            <person name="Osoegawa K."/>
            <person name="de Jong P."/>
            <person name="Grimwood J."/>
            <person name="Chapman J.A."/>
            <person name="Shapiro H."/>
            <person name="Aerts A."/>
            <person name="Otillar R.P."/>
            <person name="Terry A.Y."/>
            <person name="Boore J.L."/>
            <person name="Grigoriev I.V."/>
            <person name="Lindberg D.R."/>
            <person name="Seaver E.C."/>
            <person name="Weisblat D.A."/>
            <person name="Putnam N.H."/>
            <person name="Rokhsar D.S."/>
        </authorList>
    </citation>
    <scope>NUCLEOTIDE SEQUENCE</scope>
</reference>
<feature type="compositionally biased region" description="Low complexity" evidence="1">
    <location>
        <begin position="168"/>
        <end position="189"/>
    </location>
</feature>
<dbReference type="EMBL" id="AMQM01001343">
    <property type="status" value="NOT_ANNOTATED_CDS"/>
    <property type="molecule type" value="Genomic_DNA"/>
</dbReference>
<accession>T1ETS9</accession>
<dbReference type="EMBL" id="AMQM01001342">
    <property type="status" value="NOT_ANNOTATED_CDS"/>
    <property type="molecule type" value="Genomic_DNA"/>
</dbReference>
<dbReference type="GeneID" id="20199979"/>
<dbReference type="CTD" id="20199979"/>
<dbReference type="Proteomes" id="UP000015101">
    <property type="component" value="Unassembled WGS sequence"/>
</dbReference>
<evidence type="ECO:0000313" key="3">
    <source>
        <dbReference type="EMBL" id="ESN96173.1"/>
    </source>
</evidence>
<dbReference type="InParanoid" id="T1ETS9"/>
<feature type="region of interest" description="Disordered" evidence="1">
    <location>
        <begin position="269"/>
        <end position="305"/>
    </location>
</feature>
<dbReference type="OMA" id="DRPANIG"/>
<protein>
    <recommendedName>
        <fullName evidence="6">Receptor ligand binding region domain-containing protein</fullName>
    </recommendedName>
</protein>
<evidence type="ECO:0000256" key="1">
    <source>
        <dbReference type="SAM" id="MobiDB-lite"/>
    </source>
</evidence>
<gene>
    <name evidence="4" type="primary">20199979</name>
    <name evidence="3" type="ORF">HELRODRAFT_163207</name>
</gene>
<feature type="region of interest" description="Disordered" evidence="1">
    <location>
        <begin position="163"/>
        <end position="215"/>
    </location>
</feature>
<reference evidence="5" key="1">
    <citation type="submission" date="2012-12" db="EMBL/GenBank/DDBJ databases">
        <authorList>
            <person name="Hellsten U."/>
            <person name="Grimwood J."/>
            <person name="Chapman J.A."/>
            <person name="Shapiro H."/>
            <person name="Aerts A."/>
            <person name="Otillar R.P."/>
            <person name="Terry A.Y."/>
            <person name="Boore J.L."/>
            <person name="Simakov O."/>
            <person name="Marletaz F."/>
            <person name="Cho S.-J."/>
            <person name="Edsinger-Gonzales E."/>
            <person name="Havlak P."/>
            <person name="Kuo D.-H."/>
            <person name="Larsson T."/>
            <person name="Lv J."/>
            <person name="Arendt D."/>
            <person name="Savage R."/>
            <person name="Osoegawa K."/>
            <person name="de Jong P."/>
            <person name="Lindberg D.R."/>
            <person name="Seaver E.C."/>
            <person name="Weisblat D.A."/>
            <person name="Putnam N.H."/>
            <person name="Grigoriev I.V."/>
            <person name="Rokhsar D.S."/>
        </authorList>
    </citation>
    <scope>NUCLEOTIDE SEQUENCE</scope>
</reference>
<dbReference type="EnsemblMetazoa" id="HelroT163207">
    <property type="protein sequence ID" value="HelroP163207"/>
    <property type="gene ID" value="HelroG163207"/>
</dbReference>
<evidence type="ECO:0000313" key="5">
    <source>
        <dbReference type="Proteomes" id="UP000015101"/>
    </source>
</evidence>
<keyword evidence="2" id="KW-0472">Membrane</keyword>
<dbReference type="KEGG" id="hro:HELRODRAFT_163207"/>
<organism evidence="4 5">
    <name type="scientific">Helobdella robusta</name>
    <name type="common">Californian leech</name>
    <dbReference type="NCBI Taxonomy" id="6412"/>
    <lineage>
        <taxon>Eukaryota</taxon>
        <taxon>Metazoa</taxon>
        <taxon>Spiralia</taxon>
        <taxon>Lophotrochozoa</taxon>
        <taxon>Annelida</taxon>
        <taxon>Clitellata</taxon>
        <taxon>Hirudinea</taxon>
        <taxon>Rhynchobdellida</taxon>
        <taxon>Glossiphoniidae</taxon>
        <taxon>Helobdella</taxon>
    </lineage>
</organism>
<keyword evidence="2" id="KW-0812">Transmembrane</keyword>
<proteinExistence type="predicted"/>
<feature type="compositionally biased region" description="Low complexity" evidence="1">
    <location>
        <begin position="276"/>
        <end position="305"/>
    </location>
</feature>
<sequence>MPKAVAAINIYQLYIYLLHMLINGIILPDTASFRQVKSALNFQISDMRNASPPHSFKLDSLEVGGIDWQEGYRVSKALCLALTRNPFAMIGHLNHRTVSTIFGFTTTYHMPYLTISTPLNRSHVKMTSSSAVMSSSASSSASANHHLYDLASYGMIRKPYHRRQENDNSNSNKYNNNNNKYNNNKYNNNKYKHPYSVSMGGDDDDNDDEGDDGDDNSDDVFILHMRPSYDRALIDVILHYKWNHVYYVYDDVEDAILHTLSKAGRDSHLKNKKFKNNNNNNINNNINNVNSNNTNNNSNNQKNLQ</sequence>
<keyword evidence="2" id="KW-1133">Transmembrane helix</keyword>
<dbReference type="EMBL" id="KB097495">
    <property type="protein sequence ID" value="ESN96173.1"/>
    <property type="molecule type" value="Genomic_DNA"/>
</dbReference>